<keyword evidence="2 7" id="KW-0812">Transmembrane</keyword>
<keyword evidence="4 7" id="KW-0472">Membrane</keyword>
<organism evidence="9 10">
    <name type="scientific">Penicillium rubens (strain ATCC 28089 / DSM 1075 / NRRL 1951 / Wisconsin 54-1255)</name>
    <name type="common">Penicillium chrysogenum</name>
    <dbReference type="NCBI Taxonomy" id="500485"/>
    <lineage>
        <taxon>Eukaryota</taxon>
        <taxon>Fungi</taxon>
        <taxon>Dikarya</taxon>
        <taxon>Ascomycota</taxon>
        <taxon>Pezizomycotina</taxon>
        <taxon>Eurotiomycetes</taxon>
        <taxon>Eurotiomycetidae</taxon>
        <taxon>Eurotiales</taxon>
        <taxon>Aspergillaceae</taxon>
        <taxon>Penicillium</taxon>
        <taxon>Penicillium chrysogenum species complex</taxon>
    </lineage>
</organism>
<feature type="region of interest" description="Disordered" evidence="6">
    <location>
        <begin position="205"/>
        <end position="224"/>
    </location>
</feature>
<evidence type="ECO:0000256" key="1">
    <source>
        <dbReference type="ARBA" id="ARBA00004141"/>
    </source>
</evidence>
<accession>B6HDU2</accession>
<feature type="transmembrane region" description="Helical" evidence="7">
    <location>
        <begin position="93"/>
        <end position="112"/>
    </location>
</feature>
<feature type="transmembrane region" description="Helical" evidence="7">
    <location>
        <begin position="159"/>
        <end position="180"/>
    </location>
</feature>
<dbReference type="Pfam" id="PF20684">
    <property type="entry name" value="Fung_rhodopsin"/>
    <property type="match status" value="1"/>
</dbReference>
<proteinExistence type="inferred from homology"/>
<name>B6HDU2_PENRW</name>
<dbReference type="AlphaFoldDB" id="B6HDU2"/>
<feature type="compositionally biased region" description="Basic residues" evidence="6">
    <location>
        <begin position="215"/>
        <end position="224"/>
    </location>
</feature>
<evidence type="ECO:0000256" key="3">
    <source>
        <dbReference type="ARBA" id="ARBA00022989"/>
    </source>
</evidence>
<keyword evidence="10" id="KW-1185">Reference proteome</keyword>
<feature type="transmembrane region" description="Helical" evidence="7">
    <location>
        <begin position="20"/>
        <end position="41"/>
    </location>
</feature>
<dbReference type="OrthoDB" id="3934549at2759"/>
<evidence type="ECO:0000256" key="7">
    <source>
        <dbReference type="SAM" id="Phobius"/>
    </source>
</evidence>
<dbReference type="HOGENOM" id="CLU_028200_0_0_1"/>
<dbReference type="PANTHER" id="PTHR33048:SF163">
    <property type="entry name" value="INTEGRAL MEMBRANE PROTEIN (AFU_ORTHOLOGUE AFUA_8G05510)"/>
    <property type="match status" value="1"/>
</dbReference>
<evidence type="ECO:0000256" key="6">
    <source>
        <dbReference type="SAM" id="MobiDB-lite"/>
    </source>
</evidence>
<reference evidence="9 10" key="1">
    <citation type="journal article" date="2008" name="Nat. Biotechnol.">
        <title>Genome sequencing and analysis of the filamentous fungus Penicillium chrysogenum.</title>
        <authorList>
            <person name="van den Berg M.A."/>
            <person name="Albang R."/>
            <person name="Albermann K."/>
            <person name="Badger J.H."/>
            <person name="Daran J.-M."/>
            <person name="Driessen A.J.M."/>
            <person name="Garcia-Estrada C."/>
            <person name="Fedorova N.D."/>
            <person name="Harris D.M."/>
            <person name="Heijne W.H.M."/>
            <person name="Joardar V.S."/>
            <person name="Kiel J.A.K.W."/>
            <person name="Kovalchuk A."/>
            <person name="Martin J.F."/>
            <person name="Nierman W.C."/>
            <person name="Nijland J.G."/>
            <person name="Pronk J.T."/>
            <person name="Roubos J.A."/>
            <person name="van der Klei I.J."/>
            <person name="van Peij N.N.M.E."/>
            <person name="Veenhuis M."/>
            <person name="von Doehren H."/>
            <person name="Wagner C."/>
            <person name="Wortman J.R."/>
            <person name="Bovenberg R.A.L."/>
        </authorList>
    </citation>
    <scope>NUCLEOTIDE SEQUENCE [LARGE SCALE GENOMIC DNA]</scope>
    <source>
        <strain evidence="10">ATCC 28089 / DSM 1075 / NRRL 1951 / Wisconsin 54-1255</strain>
    </source>
</reference>
<feature type="transmembrane region" description="Helical" evidence="7">
    <location>
        <begin position="53"/>
        <end position="73"/>
    </location>
</feature>
<dbReference type="GO" id="GO:0016020">
    <property type="term" value="C:membrane"/>
    <property type="evidence" value="ECO:0007669"/>
    <property type="project" value="UniProtKB-SubCell"/>
</dbReference>
<evidence type="ECO:0000313" key="10">
    <source>
        <dbReference type="Proteomes" id="UP000000724"/>
    </source>
</evidence>
<protein>
    <submittedName>
        <fullName evidence="9">Pc20g14850 protein</fullName>
    </submittedName>
</protein>
<dbReference type="InterPro" id="IPR052337">
    <property type="entry name" value="SAT4-like"/>
</dbReference>
<feature type="domain" description="Rhodopsin" evidence="8">
    <location>
        <begin position="14"/>
        <end position="189"/>
    </location>
</feature>
<dbReference type="OMA" id="HCINANA"/>
<evidence type="ECO:0000256" key="2">
    <source>
        <dbReference type="ARBA" id="ARBA00022692"/>
    </source>
</evidence>
<evidence type="ECO:0000256" key="4">
    <source>
        <dbReference type="ARBA" id="ARBA00023136"/>
    </source>
</evidence>
<dbReference type="PANTHER" id="PTHR33048">
    <property type="entry name" value="PTH11-LIKE INTEGRAL MEMBRANE PROTEIN (AFU_ORTHOLOGUE AFUA_5G11245)"/>
    <property type="match status" value="1"/>
</dbReference>
<evidence type="ECO:0000313" key="9">
    <source>
        <dbReference type="EMBL" id="CAP86814.1"/>
    </source>
</evidence>
<dbReference type="InterPro" id="IPR049326">
    <property type="entry name" value="Rhodopsin_dom_fungi"/>
</dbReference>
<evidence type="ECO:0000256" key="5">
    <source>
        <dbReference type="ARBA" id="ARBA00038359"/>
    </source>
</evidence>
<gene>
    <name evidence="9" type="ORF">Pc20g14850</name>
    <name evidence="9" type="ORF">PCH_Pc20g14850</name>
</gene>
<comment type="subcellular location">
    <subcellularLocation>
        <location evidence="1">Membrane</location>
        <topology evidence="1">Multi-pass membrane protein</topology>
    </subcellularLocation>
</comment>
<dbReference type="eggNOG" id="ENOG502RY2N">
    <property type="taxonomic scope" value="Eukaryota"/>
</dbReference>
<sequence length="224" mass="25817">MDWHQQAFTDSEFVSLWKLLFAYVFVYLTTVTLTKSSIIMFYRRISNLRWSLYFAMAIIIGYLVAVVATAVAACRPTSYFRQQYTDSTAEYFLGQWHCVVIDVMALFIPAPIIRKLQMPKSQRVAVTSILLFCGFVCVAGIVCVVFLHTHTHSEDSSWTIAPVFVWSRVEPFIGIVCACLPRFPPLFRRCWAILGTNNSGSRNKEDYYGTEGSRTHRSRYHRSY</sequence>
<evidence type="ECO:0000259" key="8">
    <source>
        <dbReference type="Pfam" id="PF20684"/>
    </source>
</evidence>
<dbReference type="Proteomes" id="UP000000724">
    <property type="component" value="Contig Pc00c20"/>
</dbReference>
<comment type="similarity">
    <text evidence="5">Belongs to the SAT4 family.</text>
</comment>
<feature type="transmembrane region" description="Helical" evidence="7">
    <location>
        <begin position="124"/>
        <end position="147"/>
    </location>
</feature>
<dbReference type="VEuPathDB" id="FungiDB:PCH_Pc20g14850"/>
<dbReference type="EMBL" id="AM920435">
    <property type="protein sequence ID" value="CAP86814.1"/>
    <property type="molecule type" value="Genomic_DNA"/>
</dbReference>
<dbReference type="BioCyc" id="PCHR:PC20G14850-MONOMER"/>
<keyword evidence="3 7" id="KW-1133">Transmembrane helix</keyword>